<proteinExistence type="predicted"/>
<dbReference type="AlphaFoldDB" id="A0A4Q1KXF4"/>
<dbReference type="OrthoDB" id="3173471at2"/>
<evidence type="ECO:0008006" key="5">
    <source>
        <dbReference type="Google" id="ProtNLM"/>
    </source>
</evidence>
<dbReference type="Proteomes" id="UP000289805">
    <property type="component" value="Unassembled WGS sequence"/>
</dbReference>
<comment type="caution">
    <text evidence="2">The sequence shown here is derived from an EMBL/GenBank/DDBJ whole genome shotgun (WGS) entry which is preliminary data.</text>
</comment>
<organism evidence="2 3">
    <name type="scientific">Oerskovia turbata</name>
    <dbReference type="NCBI Taxonomy" id="1713"/>
    <lineage>
        <taxon>Bacteria</taxon>
        <taxon>Bacillati</taxon>
        <taxon>Actinomycetota</taxon>
        <taxon>Actinomycetes</taxon>
        <taxon>Micrococcales</taxon>
        <taxon>Cellulomonadaceae</taxon>
        <taxon>Oerskovia</taxon>
    </lineage>
</organism>
<dbReference type="Gene3D" id="3.40.960.10">
    <property type="entry name" value="VSR Endonuclease"/>
    <property type="match status" value="1"/>
</dbReference>
<accession>A0A4Q1KXF4</accession>
<protein>
    <recommendedName>
        <fullName evidence="5">DUF559 domain-containing protein</fullName>
    </recommendedName>
</protein>
<sequence length="300" mass="32892">MRTDEPFTLAEGQASGLSPKALRHRRLAIPTRGLRVAAEQANALPVRAAAILRCAPTGSAISHGSALRLHGVDLPWQVSRDDRVHLSVPGSAVVPRRTGYVAHTYGADLLPVRFLNGLLVVTPEHAWRQLAGNLPLDEVVVLGDSLLRRKTPASTLGQLRETVRGTPAGARGVARMRTALDDLRTGTDSPMETRTRLVLVRAGLPCPQVNVPVLDDTGRFVALPDMVYVAERVAIEYDGDVHRTDARTWRRDVAKRQWLEDLGWRTVVATADDVYRHPSRLVARVAALLRSRAVPVRAEK</sequence>
<dbReference type="SUPFAM" id="SSF52980">
    <property type="entry name" value="Restriction endonuclease-like"/>
    <property type="match status" value="1"/>
</dbReference>
<dbReference type="EMBL" id="SDJQ01000010">
    <property type="protein sequence ID" value="RXR34555.1"/>
    <property type="molecule type" value="Genomic_DNA"/>
</dbReference>
<reference evidence="3 4" key="1">
    <citation type="submission" date="2019-01" db="EMBL/GenBank/DDBJ databases">
        <title>Oerskovia turbata Genome sequencing and assembly.</title>
        <authorList>
            <person name="Dou T."/>
        </authorList>
    </citation>
    <scope>NUCLEOTIDE SEQUENCE [LARGE SCALE GENOMIC DNA]</scope>
    <source>
        <strain evidence="2 3">JCM12123</strain>
        <strain evidence="1 4">JCM3160</strain>
    </source>
</reference>
<keyword evidence="4" id="KW-1185">Reference proteome</keyword>
<dbReference type="EMBL" id="SDJR01000003">
    <property type="protein sequence ID" value="RXR26822.1"/>
    <property type="molecule type" value="Genomic_DNA"/>
</dbReference>
<evidence type="ECO:0000313" key="4">
    <source>
        <dbReference type="Proteomes" id="UP000290517"/>
    </source>
</evidence>
<name>A0A4Q1KXF4_9CELL</name>
<evidence type="ECO:0000313" key="2">
    <source>
        <dbReference type="EMBL" id="RXR34555.1"/>
    </source>
</evidence>
<dbReference type="RefSeq" id="WP_030150155.1">
    <property type="nucleotide sequence ID" value="NZ_JOFV01000002.1"/>
</dbReference>
<evidence type="ECO:0000313" key="1">
    <source>
        <dbReference type="EMBL" id="RXR26822.1"/>
    </source>
</evidence>
<gene>
    <name evidence="1" type="ORF">EQW73_04865</name>
    <name evidence="2" type="ORF">EQW78_08360</name>
</gene>
<dbReference type="STRING" id="1713.GCA_000718325_00595"/>
<evidence type="ECO:0000313" key="3">
    <source>
        <dbReference type="Proteomes" id="UP000289805"/>
    </source>
</evidence>
<dbReference type="Proteomes" id="UP000290517">
    <property type="component" value="Unassembled WGS sequence"/>
</dbReference>
<dbReference type="InterPro" id="IPR011335">
    <property type="entry name" value="Restrct_endonuc-II-like"/>
</dbReference>